<keyword evidence="3" id="KW-1185">Reference proteome</keyword>
<proteinExistence type="predicted"/>
<protein>
    <submittedName>
        <fullName evidence="2">Uncharacterized protein</fullName>
    </submittedName>
</protein>
<sequence>MNSKASSRMSRDYTLSVTVTLDTLQTLVDGNYKLILGNEKNGVLTQLPHWDPVDLPELPDPDSEEGSTAAFNGVDIEASWTSEESSIYMLGWAFLQEEEQLFTDFGVDLKADNPYVSDAVPIDPGKAYELVLTGEDGWDLKLSKKSAPSTGAVGFVNSIPAQPILFRKKEVTTEDGTVEIRWEAVSRAKNVWLPGKGSLKIPGADTVSAWFHSEDQDTTTEGLDAEDSSNPIKLQFKYGHDKRINYDPEGETVEDQWNDDRDEPQQESLFAPVDLQTKPSSRKAAVVKDTGKDQRIKFPTRKRKTASGAANGFH</sequence>
<evidence type="ECO:0000313" key="3">
    <source>
        <dbReference type="Proteomes" id="UP000799302"/>
    </source>
</evidence>
<evidence type="ECO:0000256" key="1">
    <source>
        <dbReference type="SAM" id="MobiDB-lite"/>
    </source>
</evidence>
<accession>A0A6A6UQB8</accession>
<gene>
    <name evidence="2" type="ORF">BT63DRAFT_10844</name>
</gene>
<feature type="region of interest" description="Disordered" evidence="1">
    <location>
        <begin position="240"/>
        <end position="314"/>
    </location>
</feature>
<dbReference type="EMBL" id="MU004230">
    <property type="protein sequence ID" value="KAF2674465.1"/>
    <property type="molecule type" value="Genomic_DNA"/>
</dbReference>
<feature type="compositionally biased region" description="Acidic residues" evidence="1">
    <location>
        <begin position="248"/>
        <end position="262"/>
    </location>
</feature>
<reference evidence="2" key="1">
    <citation type="journal article" date="2020" name="Stud. Mycol.">
        <title>101 Dothideomycetes genomes: a test case for predicting lifestyles and emergence of pathogens.</title>
        <authorList>
            <person name="Haridas S."/>
            <person name="Albert R."/>
            <person name="Binder M."/>
            <person name="Bloem J."/>
            <person name="Labutti K."/>
            <person name="Salamov A."/>
            <person name="Andreopoulos B."/>
            <person name="Baker S."/>
            <person name="Barry K."/>
            <person name="Bills G."/>
            <person name="Bluhm B."/>
            <person name="Cannon C."/>
            <person name="Castanera R."/>
            <person name="Culley D."/>
            <person name="Daum C."/>
            <person name="Ezra D."/>
            <person name="Gonzalez J."/>
            <person name="Henrissat B."/>
            <person name="Kuo A."/>
            <person name="Liang C."/>
            <person name="Lipzen A."/>
            <person name="Lutzoni F."/>
            <person name="Magnuson J."/>
            <person name="Mondo S."/>
            <person name="Nolan M."/>
            <person name="Ohm R."/>
            <person name="Pangilinan J."/>
            <person name="Park H.-J."/>
            <person name="Ramirez L."/>
            <person name="Alfaro M."/>
            <person name="Sun H."/>
            <person name="Tritt A."/>
            <person name="Yoshinaga Y."/>
            <person name="Zwiers L.-H."/>
            <person name="Turgeon B."/>
            <person name="Goodwin S."/>
            <person name="Spatafora J."/>
            <person name="Crous P."/>
            <person name="Grigoriev I."/>
        </authorList>
    </citation>
    <scope>NUCLEOTIDE SEQUENCE</scope>
    <source>
        <strain evidence="2">CBS 115976</strain>
    </source>
</reference>
<dbReference type="Proteomes" id="UP000799302">
    <property type="component" value="Unassembled WGS sequence"/>
</dbReference>
<dbReference type="AlphaFoldDB" id="A0A6A6UQB8"/>
<organism evidence="2 3">
    <name type="scientific">Microthyrium microscopicum</name>
    <dbReference type="NCBI Taxonomy" id="703497"/>
    <lineage>
        <taxon>Eukaryota</taxon>
        <taxon>Fungi</taxon>
        <taxon>Dikarya</taxon>
        <taxon>Ascomycota</taxon>
        <taxon>Pezizomycotina</taxon>
        <taxon>Dothideomycetes</taxon>
        <taxon>Dothideomycetes incertae sedis</taxon>
        <taxon>Microthyriales</taxon>
        <taxon>Microthyriaceae</taxon>
        <taxon>Microthyrium</taxon>
    </lineage>
</organism>
<evidence type="ECO:0000313" key="2">
    <source>
        <dbReference type="EMBL" id="KAF2674465.1"/>
    </source>
</evidence>
<name>A0A6A6UQB8_9PEZI</name>